<gene>
    <name evidence="1" type="ORF">AFUB_024030</name>
</gene>
<protein>
    <submittedName>
        <fullName evidence="1">Uncharacterized protein</fullName>
    </submittedName>
</protein>
<proteinExistence type="predicted"/>
<dbReference type="AlphaFoldDB" id="B0XW95"/>
<evidence type="ECO:0000313" key="1">
    <source>
        <dbReference type="EMBL" id="EDP54347.1"/>
    </source>
</evidence>
<keyword evidence="2" id="KW-1185">Reference proteome</keyword>
<sequence length="82" mass="9142">MQGKKGEAPTIIAFALVGNDIRFDHIGLLVNHEDETSAKQRKEWYGLRGHRRSVGADSRTHGADQGLESMHSSRTLYPALRV</sequence>
<dbReference type="VEuPathDB" id="FungiDB:AFUB_024030"/>
<dbReference type="EMBL" id="DS499595">
    <property type="protein sequence ID" value="EDP54347.1"/>
    <property type="molecule type" value="Genomic_DNA"/>
</dbReference>
<organism evidence="1 2">
    <name type="scientific">Aspergillus fumigatus (strain CBS 144.89 / FGSC A1163 / CEA10)</name>
    <name type="common">Neosartorya fumigata</name>
    <dbReference type="NCBI Taxonomy" id="451804"/>
    <lineage>
        <taxon>Eukaryota</taxon>
        <taxon>Fungi</taxon>
        <taxon>Dikarya</taxon>
        <taxon>Ascomycota</taxon>
        <taxon>Pezizomycotina</taxon>
        <taxon>Eurotiomycetes</taxon>
        <taxon>Eurotiomycetidae</taxon>
        <taxon>Eurotiales</taxon>
        <taxon>Aspergillaceae</taxon>
        <taxon>Aspergillus</taxon>
        <taxon>Aspergillus subgen. Fumigati</taxon>
    </lineage>
</organism>
<dbReference type="Proteomes" id="UP000001699">
    <property type="component" value="Unassembled WGS sequence"/>
</dbReference>
<reference evidence="1 2" key="1">
    <citation type="journal article" date="2008" name="PLoS Genet.">
        <title>Genomic islands in the pathogenic filamentous fungus Aspergillus fumigatus.</title>
        <authorList>
            <person name="Fedorova N.D."/>
            <person name="Khaldi N."/>
            <person name="Joardar V.S."/>
            <person name="Maiti R."/>
            <person name="Amedeo P."/>
            <person name="Anderson M.J."/>
            <person name="Crabtree J."/>
            <person name="Silva J.C."/>
            <person name="Badger J.H."/>
            <person name="Albarraq A."/>
            <person name="Angiuoli S."/>
            <person name="Bussey H."/>
            <person name="Bowyer P."/>
            <person name="Cotty P.J."/>
            <person name="Dyer P.S."/>
            <person name="Egan A."/>
            <person name="Galens K."/>
            <person name="Fraser-Liggett C.M."/>
            <person name="Haas B.J."/>
            <person name="Inman J.M."/>
            <person name="Kent R."/>
            <person name="Lemieux S."/>
            <person name="Malavazi I."/>
            <person name="Orvis J."/>
            <person name="Roemer T."/>
            <person name="Ronning C.M."/>
            <person name="Sundaram J.P."/>
            <person name="Sutton G."/>
            <person name="Turner G."/>
            <person name="Venter J.C."/>
            <person name="White O.R."/>
            <person name="Whitty B.R."/>
            <person name="Youngman P."/>
            <person name="Wolfe K.H."/>
            <person name="Goldman G.H."/>
            <person name="Wortman J.R."/>
            <person name="Jiang B."/>
            <person name="Denning D.W."/>
            <person name="Nierman W.C."/>
        </authorList>
    </citation>
    <scope>NUCLEOTIDE SEQUENCE [LARGE SCALE GENOMIC DNA]</scope>
    <source>
        <strain evidence="2">CBS 144.89 / FGSC A1163 / CEA10</strain>
    </source>
</reference>
<evidence type="ECO:0000313" key="2">
    <source>
        <dbReference type="Proteomes" id="UP000001699"/>
    </source>
</evidence>
<name>B0XW95_ASPFC</name>
<accession>B0XW95</accession>
<dbReference type="HOGENOM" id="CLU_2557855_0_0_1"/>